<keyword evidence="10 13" id="KW-0472">Membrane</keyword>
<evidence type="ECO:0000256" key="5">
    <source>
        <dbReference type="ARBA" id="ARBA00022692"/>
    </source>
</evidence>
<keyword evidence="6" id="KW-0276">Fatty acid metabolism</keyword>
<reference evidence="14 15" key="1">
    <citation type="submission" date="2024-03" db="EMBL/GenBank/DDBJ databases">
        <authorList>
            <person name="Gkanogiannis A."/>
            <person name="Becerra Lopez-Lavalle L."/>
        </authorList>
    </citation>
    <scope>NUCLEOTIDE SEQUENCE [LARGE SCALE GENOMIC DNA]</scope>
</reference>
<evidence type="ECO:0000256" key="2">
    <source>
        <dbReference type="ARBA" id="ARBA00005189"/>
    </source>
</evidence>
<gene>
    <name evidence="14" type="ORF">CITCOLO1_LOCUS19177</name>
</gene>
<keyword evidence="9" id="KW-0443">Lipid metabolism</keyword>
<evidence type="ECO:0000256" key="9">
    <source>
        <dbReference type="ARBA" id="ARBA00023098"/>
    </source>
</evidence>
<evidence type="ECO:0000256" key="4">
    <source>
        <dbReference type="ARBA" id="ARBA00022516"/>
    </source>
</evidence>
<name>A0ABP0Z520_9ROSI</name>
<comment type="cofactor">
    <cofactor evidence="12">
        <name>Fe(2+)</name>
        <dbReference type="ChEBI" id="CHEBI:29033"/>
    </cofactor>
</comment>
<comment type="similarity">
    <text evidence="3 12">Belongs to the fatty acid desaturase type 1 family.</text>
</comment>
<dbReference type="PANTHER" id="PTHR11351:SF31">
    <property type="entry name" value="DESATURASE 1, ISOFORM A-RELATED"/>
    <property type="match status" value="1"/>
</dbReference>
<evidence type="ECO:0000256" key="13">
    <source>
        <dbReference type="SAM" id="Phobius"/>
    </source>
</evidence>
<comment type="domain">
    <text evidence="12">The histidine box domains are involved in binding the catalytic metal ions.</text>
</comment>
<dbReference type="Proteomes" id="UP001642487">
    <property type="component" value="Chromosome 7"/>
</dbReference>
<dbReference type="CDD" id="cd03505">
    <property type="entry name" value="Delta9-FADS-like"/>
    <property type="match status" value="1"/>
</dbReference>
<comment type="subcellular location">
    <subcellularLocation>
        <location evidence="1">Membrane</location>
        <topology evidence="1">Multi-pass membrane protein</topology>
    </subcellularLocation>
</comment>
<feature type="transmembrane region" description="Helical" evidence="13">
    <location>
        <begin position="30"/>
        <end position="54"/>
    </location>
</feature>
<keyword evidence="7 13" id="KW-1133">Transmembrane helix</keyword>
<evidence type="ECO:0000313" key="14">
    <source>
        <dbReference type="EMBL" id="CAK9326816.1"/>
    </source>
</evidence>
<evidence type="ECO:0000256" key="8">
    <source>
        <dbReference type="ARBA" id="ARBA00023002"/>
    </source>
</evidence>
<organism evidence="14 15">
    <name type="scientific">Citrullus colocynthis</name>
    <name type="common">colocynth</name>
    <dbReference type="NCBI Taxonomy" id="252529"/>
    <lineage>
        <taxon>Eukaryota</taxon>
        <taxon>Viridiplantae</taxon>
        <taxon>Streptophyta</taxon>
        <taxon>Embryophyta</taxon>
        <taxon>Tracheophyta</taxon>
        <taxon>Spermatophyta</taxon>
        <taxon>Magnoliopsida</taxon>
        <taxon>eudicotyledons</taxon>
        <taxon>Gunneridae</taxon>
        <taxon>Pentapetalae</taxon>
        <taxon>rosids</taxon>
        <taxon>fabids</taxon>
        <taxon>Cucurbitales</taxon>
        <taxon>Cucurbitaceae</taxon>
        <taxon>Benincaseae</taxon>
        <taxon>Citrullus</taxon>
    </lineage>
</organism>
<evidence type="ECO:0000256" key="7">
    <source>
        <dbReference type="ARBA" id="ARBA00022989"/>
    </source>
</evidence>
<dbReference type="EMBL" id="OZ021741">
    <property type="protein sequence ID" value="CAK9326816.1"/>
    <property type="molecule type" value="Genomic_DNA"/>
</dbReference>
<evidence type="ECO:0000256" key="12">
    <source>
        <dbReference type="RuleBase" id="RU000581"/>
    </source>
</evidence>
<proteinExistence type="inferred from homology"/>
<evidence type="ECO:0000256" key="6">
    <source>
        <dbReference type="ARBA" id="ARBA00022832"/>
    </source>
</evidence>
<evidence type="ECO:0000256" key="3">
    <source>
        <dbReference type="ARBA" id="ARBA00009295"/>
    </source>
</evidence>
<dbReference type="PANTHER" id="PTHR11351">
    <property type="entry name" value="ACYL-COA DESATURASE"/>
    <property type="match status" value="1"/>
</dbReference>
<keyword evidence="4 12" id="KW-0444">Lipid biosynthesis</keyword>
<keyword evidence="11 12" id="KW-0275">Fatty acid biosynthesis</keyword>
<keyword evidence="15" id="KW-1185">Reference proteome</keyword>
<evidence type="ECO:0008006" key="16">
    <source>
        <dbReference type="Google" id="ProtNLM"/>
    </source>
</evidence>
<evidence type="ECO:0000256" key="1">
    <source>
        <dbReference type="ARBA" id="ARBA00004141"/>
    </source>
</evidence>
<keyword evidence="8 12" id="KW-0560">Oxidoreductase</keyword>
<keyword evidence="5 12" id="KW-0812">Transmembrane</keyword>
<evidence type="ECO:0000256" key="10">
    <source>
        <dbReference type="ARBA" id="ARBA00023136"/>
    </source>
</evidence>
<protein>
    <recommendedName>
        <fullName evidence="16">Fatty acid desaturase domain-containing protein</fullName>
    </recommendedName>
</protein>
<evidence type="ECO:0000256" key="11">
    <source>
        <dbReference type="ARBA" id="ARBA00023160"/>
    </source>
</evidence>
<accession>A0ABP0Z520</accession>
<evidence type="ECO:0000313" key="15">
    <source>
        <dbReference type="Proteomes" id="UP001642487"/>
    </source>
</evidence>
<sequence length="153" mass="17676">MYKTFFKQGNPSNVSDLEKQTFYRFIQKSYIFHPMALGVLLYAIGGVPLFLWAMCVRVAVTYQETFMVNSICHTWGKRQWNTGDLSKNNGLVALITFGEGWHNNHNAFEYSARHGHEWWQIDFGWYFIMFLQKIGLATDVKLPSSPQVAAKLA</sequence>
<comment type="pathway">
    <text evidence="2">Lipid metabolism.</text>
</comment>
<dbReference type="InterPro" id="IPR015876">
    <property type="entry name" value="Acyl-CoA_DS"/>
</dbReference>
<dbReference type="PRINTS" id="PR00075">
    <property type="entry name" value="FACDDSATRASE"/>
</dbReference>